<dbReference type="FunCoup" id="G5ECK1">
    <property type="interactions" value="323"/>
</dbReference>
<sequence>MVDIKTLTSPKVAIPIIGIVVLVVVSTLVAMFYVRNPTVTDNIFGNANTDEKDASGDSPLDHATQSSVGSSPSHVLQTTTSGSHGADSTISSTTSLASPVTLPMTPSSDSSTPMHAIEPVQHL</sequence>
<dbReference type="OrthoDB" id="5826083at2759"/>
<keyword evidence="4" id="KW-1185">Reference proteome</keyword>
<dbReference type="RefSeq" id="NP_001257107.1">
    <property type="nucleotide sequence ID" value="NM_001270178.3"/>
</dbReference>
<dbReference type="KEGG" id="cel:CELE_C39B10.7"/>
<accession>G5ECK1</accession>
<dbReference type="SMR" id="G5ECK1"/>
<reference evidence="3 4" key="1">
    <citation type="journal article" date="1998" name="Science">
        <title>Genome sequence of the nematode C. elegans: a platform for investigating biology.</title>
        <authorList>
            <consortium name="The C. elegans sequencing consortium"/>
            <person name="Sulson J.E."/>
            <person name="Waterston R."/>
        </authorList>
    </citation>
    <scope>NUCLEOTIDE SEQUENCE [LARGE SCALE GENOMIC DNA]</scope>
    <source>
        <strain evidence="3 4">Bristol N2</strain>
    </source>
</reference>
<dbReference type="HOGENOM" id="CLU_1961590_0_0_1"/>
<dbReference type="InParanoid" id="G5ECK1"/>
<proteinExistence type="predicted"/>
<dbReference type="OMA" id="SHATMMS"/>
<dbReference type="PaxDb" id="6239-C39B10.7"/>
<keyword evidence="2" id="KW-1133">Transmembrane helix</keyword>
<dbReference type="WormBase" id="C39B10.7">
    <property type="protein sequence ID" value="CE43253"/>
    <property type="gene ID" value="WBGene00164973"/>
</dbReference>
<dbReference type="Bgee" id="WBGene00164973">
    <property type="expression patterns" value="Expressed in embryo and 3 other cell types or tissues"/>
</dbReference>
<feature type="compositionally biased region" description="Low complexity" evidence="1">
    <location>
        <begin position="103"/>
        <end position="114"/>
    </location>
</feature>
<dbReference type="eggNOG" id="KOG1601">
    <property type="taxonomic scope" value="Eukaryota"/>
</dbReference>
<evidence type="ECO:0000313" key="4">
    <source>
        <dbReference type="Proteomes" id="UP000001940"/>
    </source>
</evidence>
<protein>
    <submittedName>
        <fullName evidence="3">Transmembrane protein</fullName>
    </submittedName>
</protein>
<evidence type="ECO:0000313" key="5">
    <source>
        <dbReference type="WormBase" id="C39B10.7"/>
    </source>
</evidence>
<keyword evidence="2" id="KW-0472">Membrane</keyword>
<evidence type="ECO:0000256" key="2">
    <source>
        <dbReference type="SAM" id="Phobius"/>
    </source>
</evidence>
<evidence type="ECO:0000313" key="3">
    <source>
        <dbReference type="EMBL" id="CAR97815.1"/>
    </source>
</evidence>
<dbReference type="AGR" id="WB:WBGene00164973"/>
<dbReference type="STRING" id="6239.C39B10.7.1"/>
<keyword evidence="2 3" id="KW-0812">Transmembrane</keyword>
<organism evidence="3 4">
    <name type="scientific">Caenorhabditis elegans</name>
    <dbReference type="NCBI Taxonomy" id="6239"/>
    <lineage>
        <taxon>Eukaryota</taxon>
        <taxon>Metazoa</taxon>
        <taxon>Ecdysozoa</taxon>
        <taxon>Nematoda</taxon>
        <taxon>Chromadorea</taxon>
        <taxon>Rhabditida</taxon>
        <taxon>Rhabditina</taxon>
        <taxon>Rhabditomorpha</taxon>
        <taxon>Rhabditoidea</taxon>
        <taxon>Rhabditidae</taxon>
        <taxon>Peloderinae</taxon>
        <taxon>Caenorhabditis</taxon>
    </lineage>
</organism>
<feature type="transmembrane region" description="Helical" evidence="2">
    <location>
        <begin position="12"/>
        <end position="34"/>
    </location>
</feature>
<feature type="region of interest" description="Disordered" evidence="1">
    <location>
        <begin position="40"/>
        <end position="123"/>
    </location>
</feature>
<dbReference type="Proteomes" id="UP000001940">
    <property type="component" value="Chromosome X"/>
</dbReference>
<dbReference type="AlphaFoldDB" id="G5ECK1"/>
<name>G5ECK1_CAEEL</name>
<gene>
    <name evidence="3 5" type="ORF">C39B10.7</name>
    <name evidence="3" type="ORF">CELE_C39B10.7</name>
</gene>
<dbReference type="CTD" id="13222514"/>
<feature type="compositionally biased region" description="Polar residues" evidence="1">
    <location>
        <begin position="63"/>
        <end position="98"/>
    </location>
</feature>
<dbReference type="GeneID" id="13222514"/>
<evidence type="ECO:0000256" key="1">
    <source>
        <dbReference type="SAM" id="MobiDB-lite"/>
    </source>
</evidence>
<dbReference type="EMBL" id="BX284606">
    <property type="protein sequence ID" value="CAR97815.1"/>
    <property type="molecule type" value="Genomic_DNA"/>
</dbReference>